<dbReference type="PANTHER" id="PTHR33121">
    <property type="entry name" value="CYCLIC DI-GMP PHOSPHODIESTERASE PDEF"/>
    <property type="match status" value="1"/>
</dbReference>
<dbReference type="SUPFAM" id="SSF141868">
    <property type="entry name" value="EAL domain-like"/>
    <property type="match status" value="1"/>
</dbReference>
<dbReference type="EMBL" id="FMVM01000006">
    <property type="protein sequence ID" value="SCY57182.1"/>
    <property type="molecule type" value="Genomic_DNA"/>
</dbReference>
<dbReference type="InterPro" id="IPR035919">
    <property type="entry name" value="EAL_sf"/>
</dbReference>
<evidence type="ECO:0000313" key="3">
    <source>
        <dbReference type="Proteomes" id="UP000198538"/>
    </source>
</evidence>
<organism evidence="2 3">
    <name type="scientific">Paenibacillus polysaccharolyticus</name>
    <dbReference type="NCBI Taxonomy" id="582692"/>
    <lineage>
        <taxon>Bacteria</taxon>
        <taxon>Bacillati</taxon>
        <taxon>Bacillota</taxon>
        <taxon>Bacilli</taxon>
        <taxon>Bacillales</taxon>
        <taxon>Paenibacillaceae</taxon>
        <taxon>Paenibacillus</taxon>
    </lineage>
</organism>
<dbReference type="SMART" id="SM00052">
    <property type="entry name" value="EAL"/>
    <property type="match status" value="1"/>
</dbReference>
<dbReference type="Pfam" id="PF00563">
    <property type="entry name" value="EAL"/>
    <property type="match status" value="1"/>
</dbReference>
<name>A0A1G5GZZ7_9BACL</name>
<reference evidence="3" key="1">
    <citation type="submission" date="2016-10" db="EMBL/GenBank/DDBJ databases">
        <authorList>
            <person name="Varghese N."/>
            <person name="Submissions S."/>
        </authorList>
    </citation>
    <scope>NUCLEOTIDE SEQUENCE [LARGE SCALE GENOMIC DNA]</scope>
    <source>
        <strain evidence="3">BL9</strain>
    </source>
</reference>
<dbReference type="Proteomes" id="UP000198538">
    <property type="component" value="Unassembled WGS sequence"/>
</dbReference>
<dbReference type="AlphaFoldDB" id="A0A1G5GZZ7"/>
<accession>A0A1G5GZZ7</accession>
<dbReference type="InterPro" id="IPR001633">
    <property type="entry name" value="EAL_dom"/>
</dbReference>
<dbReference type="GO" id="GO:0071111">
    <property type="term" value="F:cyclic-guanylate-specific phosphodiesterase activity"/>
    <property type="evidence" value="ECO:0007669"/>
    <property type="project" value="InterPro"/>
</dbReference>
<dbReference type="Gene3D" id="3.20.20.450">
    <property type="entry name" value="EAL domain"/>
    <property type="match status" value="1"/>
</dbReference>
<dbReference type="CDD" id="cd01948">
    <property type="entry name" value="EAL"/>
    <property type="match status" value="1"/>
</dbReference>
<feature type="domain" description="EAL" evidence="1">
    <location>
        <begin position="100"/>
        <end position="350"/>
    </location>
</feature>
<dbReference type="RefSeq" id="WP_090918748.1">
    <property type="nucleotide sequence ID" value="NZ_FMVM01000006.1"/>
</dbReference>
<dbReference type="PROSITE" id="PS50883">
    <property type="entry name" value="EAL"/>
    <property type="match status" value="1"/>
</dbReference>
<proteinExistence type="predicted"/>
<protein>
    <submittedName>
        <fullName evidence="2">EAL domain, c-di-GMP-specific phosphodiesterase class I (Or its enzymatically inactive variant)</fullName>
    </submittedName>
</protein>
<gene>
    <name evidence="2" type="ORF">SAMN05720606_106141</name>
</gene>
<evidence type="ECO:0000313" key="2">
    <source>
        <dbReference type="EMBL" id="SCY57182.1"/>
    </source>
</evidence>
<evidence type="ECO:0000259" key="1">
    <source>
        <dbReference type="PROSITE" id="PS50883"/>
    </source>
</evidence>
<keyword evidence="3" id="KW-1185">Reference proteome</keyword>
<sequence length="354" mass="40590">MNCSGCSPIYPIEGQGTLYLRPVSPALLEALQTKGRHVDYSEEMLWFHFSDVQELQDRMEEIIDMEKTLSISLAVHLKSVTEPFTDGFEGDWISLSMQHARIKYADIVSTILERQFTSYMQPIVDASQCIIGYEFLLRPAEHGRAFSSYELFEVARETGLHSFLDRTARIKAIETSAKYLPRGVKRFVNFLPSSIYNPEYCLTHTFEAIERLSLDPKDFVFEVVETEQIQQLSTLQHIFEVYRSRGMSVALDDVGAGFSTIELMNRLEPDFVKIDRSLIDYCDQDEVKQQKIRNIVQLSNRFGGKVLAEGIERMEEFDFCRSVGIELAQGYYFGKPAAQPPDGPYSDPSYREAR</sequence>
<dbReference type="InterPro" id="IPR050706">
    <property type="entry name" value="Cyclic-di-GMP_PDE-like"/>
</dbReference>
<dbReference type="PANTHER" id="PTHR33121:SF15">
    <property type="entry name" value="BLUE LIGHT- AND TEMPERATURE-REGULATED ANTIREPRESSOR BLUF"/>
    <property type="match status" value="1"/>
</dbReference>
<dbReference type="STRING" id="582692.SAMN05720606_106141"/>